<gene>
    <name evidence="2" type="ORF">JYZ213_LOCUS24134</name>
</gene>
<reference evidence="2" key="1">
    <citation type="submission" date="2021-02" db="EMBL/GenBank/DDBJ databases">
        <authorList>
            <person name="Nowell W R."/>
        </authorList>
    </citation>
    <scope>NUCLEOTIDE SEQUENCE</scope>
</reference>
<feature type="region of interest" description="Disordered" evidence="1">
    <location>
        <begin position="29"/>
        <end position="49"/>
    </location>
</feature>
<evidence type="ECO:0000256" key="1">
    <source>
        <dbReference type="SAM" id="MobiDB-lite"/>
    </source>
</evidence>
<dbReference type="Proteomes" id="UP000663845">
    <property type="component" value="Unassembled WGS sequence"/>
</dbReference>
<feature type="region of interest" description="Disordered" evidence="1">
    <location>
        <begin position="75"/>
        <end position="101"/>
    </location>
</feature>
<feature type="compositionally biased region" description="Low complexity" evidence="1">
    <location>
        <begin position="30"/>
        <end position="44"/>
    </location>
</feature>
<name>A0A814T0A0_9BILA</name>
<proteinExistence type="predicted"/>
<evidence type="ECO:0000313" key="2">
    <source>
        <dbReference type="EMBL" id="CAF1151593.1"/>
    </source>
</evidence>
<sequence>MSSKAADILLETGSSFKRIAELTMELVDPNSSNRLSNSSSTSSSQKLAIDSSELKRLRDALQRFSSDLDAVSQRIHTNLDPNSSNRLSNSSSTSSSQKLAIDSSELKRLRDALQRFSSDLDAVSQRIHTNREAAAAPQEVERLMSLNLVETKDEPEIKSEEILTTNDNQSAVPMTV</sequence>
<comment type="caution">
    <text evidence="2">The sequence shown here is derived from an EMBL/GenBank/DDBJ whole genome shotgun (WGS) entry which is preliminary data.</text>
</comment>
<evidence type="ECO:0000313" key="3">
    <source>
        <dbReference type="Proteomes" id="UP000663845"/>
    </source>
</evidence>
<protein>
    <submittedName>
        <fullName evidence="2">Uncharacterized protein</fullName>
    </submittedName>
</protein>
<dbReference type="AlphaFoldDB" id="A0A814T0A0"/>
<accession>A0A814T0A0</accession>
<organism evidence="2 3">
    <name type="scientific">Adineta steineri</name>
    <dbReference type="NCBI Taxonomy" id="433720"/>
    <lineage>
        <taxon>Eukaryota</taxon>
        <taxon>Metazoa</taxon>
        <taxon>Spiralia</taxon>
        <taxon>Gnathifera</taxon>
        <taxon>Rotifera</taxon>
        <taxon>Eurotatoria</taxon>
        <taxon>Bdelloidea</taxon>
        <taxon>Adinetida</taxon>
        <taxon>Adinetidae</taxon>
        <taxon>Adineta</taxon>
    </lineage>
</organism>
<feature type="compositionally biased region" description="Low complexity" evidence="1">
    <location>
        <begin position="82"/>
        <end position="96"/>
    </location>
</feature>
<dbReference type="EMBL" id="CAJNOG010000293">
    <property type="protein sequence ID" value="CAF1151593.1"/>
    <property type="molecule type" value="Genomic_DNA"/>
</dbReference>